<accession>A0A099KYC8</accession>
<protein>
    <recommendedName>
        <fullName evidence="5">Lipoprotein</fullName>
    </recommendedName>
</protein>
<dbReference type="EMBL" id="JQED01000005">
    <property type="protein sequence ID" value="KGJ94628.1"/>
    <property type="molecule type" value="Genomic_DNA"/>
</dbReference>
<sequence length="555" mass="60356">MNGFQMNKWTAKIILLIALVTLTACGGGSDTSTNSNEVEKSEPAIPRDTSPEAFSFEHKTEQPLATKITSNSVKVTGINASSPISISGGEYAIDGGDFSTASGTVTDQQSVTVRVQSSASYSTSSEVILTIGGISESFSVTTHSSLTKFAHELSTDLDARYAIVNQPARGRVIVSPDLKKLTFQAMNSFDYLQEGETTQETIQVTLLGDKENTTYDLSFTIAGHLNSSICDDRAIINLLPNEVGQPLPHIPEGNCVSVDASSVNKGGSWVIWTGDDGGARPMILSIAGANNTSAILKFLPPTKGQYNLSWCPASGECLLSFHFYSDMPETIKPLDVSLNVHSFHPEDEIYLSVTEDNHADTSGYSYHWIIHNWTGEYNKFIDILTTENKLKLPISSANNNYTIKVVVDDNIIQLEGGFSTVSSGLYGKIKLDVNTIGNYKILSDIVAIRDENSDQKAPSLVVMIDGDATRYLDNKDTAIVIKAMTGSQLTFDLSETSDENGDTLGYYINSVLYENSSNRFTFTVSKSVHYTICASDGFPWTNEENPCLLFDIIAQ</sequence>
<dbReference type="PATRIC" id="fig|28229.4.peg.833"/>
<gene>
    <name evidence="3" type="ORF">ND2E_1817</name>
</gene>
<evidence type="ECO:0000256" key="1">
    <source>
        <dbReference type="SAM" id="MobiDB-lite"/>
    </source>
</evidence>
<feature type="region of interest" description="Disordered" evidence="1">
    <location>
        <begin position="28"/>
        <end position="50"/>
    </location>
</feature>
<dbReference type="Proteomes" id="UP000029843">
    <property type="component" value="Unassembled WGS sequence"/>
</dbReference>
<comment type="caution">
    <text evidence="3">The sequence shown here is derived from an EMBL/GenBank/DDBJ whole genome shotgun (WGS) entry which is preliminary data.</text>
</comment>
<keyword evidence="2" id="KW-0732">Signal</keyword>
<reference evidence="3 4" key="1">
    <citation type="submission" date="2014-08" db="EMBL/GenBank/DDBJ databases">
        <title>Genomic and Phenotypic Diversity of Colwellia psychrerythraea strains from Disparate Marine Basins.</title>
        <authorList>
            <person name="Techtmann S.M."/>
            <person name="Stelling S.C."/>
            <person name="Utturkar S.M."/>
            <person name="Alshibli N."/>
            <person name="Harris A."/>
            <person name="Brown S.D."/>
            <person name="Hazen T.C."/>
        </authorList>
    </citation>
    <scope>NUCLEOTIDE SEQUENCE [LARGE SCALE GENOMIC DNA]</scope>
    <source>
        <strain evidence="3 4">ND2E</strain>
    </source>
</reference>
<feature type="signal peptide" evidence="2">
    <location>
        <begin position="1"/>
        <end position="26"/>
    </location>
</feature>
<feature type="chain" id="PRO_5001957477" description="Lipoprotein" evidence="2">
    <location>
        <begin position="27"/>
        <end position="555"/>
    </location>
</feature>
<proteinExistence type="predicted"/>
<evidence type="ECO:0000256" key="2">
    <source>
        <dbReference type="SAM" id="SignalP"/>
    </source>
</evidence>
<evidence type="ECO:0000313" key="4">
    <source>
        <dbReference type="Proteomes" id="UP000029843"/>
    </source>
</evidence>
<name>A0A099KYC8_COLPS</name>
<dbReference type="AlphaFoldDB" id="A0A099KYC8"/>
<evidence type="ECO:0008006" key="5">
    <source>
        <dbReference type="Google" id="ProtNLM"/>
    </source>
</evidence>
<organism evidence="3 4">
    <name type="scientific">Colwellia psychrerythraea</name>
    <name type="common">Vibrio psychroerythus</name>
    <dbReference type="NCBI Taxonomy" id="28229"/>
    <lineage>
        <taxon>Bacteria</taxon>
        <taxon>Pseudomonadati</taxon>
        <taxon>Pseudomonadota</taxon>
        <taxon>Gammaproteobacteria</taxon>
        <taxon>Alteromonadales</taxon>
        <taxon>Colwelliaceae</taxon>
        <taxon>Colwellia</taxon>
    </lineage>
</organism>
<evidence type="ECO:0000313" key="3">
    <source>
        <dbReference type="EMBL" id="KGJ94628.1"/>
    </source>
</evidence>